<feature type="non-terminal residue" evidence="2">
    <location>
        <position position="127"/>
    </location>
</feature>
<organism evidence="2">
    <name type="scientific">Arion vulgaris</name>
    <dbReference type="NCBI Taxonomy" id="1028688"/>
    <lineage>
        <taxon>Eukaryota</taxon>
        <taxon>Metazoa</taxon>
        <taxon>Spiralia</taxon>
        <taxon>Lophotrochozoa</taxon>
        <taxon>Mollusca</taxon>
        <taxon>Gastropoda</taxon>
        <taxon>Heterobranchia</taxon>
        <taxon>Euthyneura</taxon>
        <taxon>Panpulmonata</taxon>
        <taxon>Eupulmonata</taxon>
        <taxon>Stylommatophora</taxon>
        <taxon>Helicina</taxon>
        <taxon>Arionoidea</taxon>
        <taxon>Arionidae</taxon>
        <taxon>Arion</taxon>
    </lineage>
</organism>
<dbReference type="InterPro" id="IPR001370">
    <property type="entry name" value="BIR_rpt"/>
</dbReference>
<dbReference type="GO" id="GO:0005634">
    <property type="term" value="C:nucleus"/>
    <property type="evidence" value="ECO:0007669"/>
    <property type="project" value="TreeGrafter"/>
</dbReference>
<accession>A0A0B6ZG72</accession>
<dbReference type="Gene3D" id="1.10.1170.10">
    <property type="entry name" value="Inhibitor Of Apoptosis Protein (2mihbC-IAP-1), Chain A"/>
    <property type="match status" value="1"/>
</dbReference>
<dbReference type="EMBL" id="HACG01020734">
    <property type="protein sequence ID" value="CEK67599.1"/>
    <property type="molecule type" value="Transcribed_RNA"/>
</dbReference>
<feature type="non-terminal residue" evidence="2">
    <location>
        <position position="1"/>
    </location>
</feature>
<dbReference type="PANTHER" id="PTHR10044">
    <property type="entry name" value="INHIBITOR OF APOPTOSIS"/>
    <property type="match status" value="1"/>
</dbReference>
<feature type="compositionally biased region" description="Polar residues" evidence="1">
    <location>
        <begin position="69"/>
        <end position="105"/>
    </location>
</feature>
<proteinExistence type="predicted"/>
<dbReference type="AlphaFoldDB" id="A0A0B6ZG72"/>
<dbReference type="GO" id="GO:0005737">
    <property type="term" value="C:cytoplasm"/>
    <property type="evidence" value="ECO:0007669"/>
    <property type="project" value="TreeGrafter"/>
</dbReference>
<evidence type="ECO:0000313" key="2">
    <source>
        <dbReference type="EMBL" id="CEK67599.1"/>
    </source>
</evidence>
<dbReference type="Pfam" id="PF00653">
    <property type="entry name" value="BIR"/>
    <property type="match status" value="1"/>
</dbReference>
<dbReference type="PANTHER" id="PTHR10044:SF139">
    <property type="entry name" value="DEATH-ASSOCIATED INHIBITOR OF APOPTOSIS 2"/>
    <property type="match status" value="1"/>
</dbReference>
<dbReference type="SMART" id="SM00238">
    <property type="entry name" value="BIR"/>
    <property type="match status" value="1"/>
</dbReference>
<dbReference type="CDD" id="cd00022">
    <property type="entry name" value="BIR"/>
    <property type="match status" value="1"/>
</dbReference>
<gene>
    <name evidence="2" type="primary">ORF63247</name>
</gene>
<dbReference type="InterPro" id="IPR050784">
    <property type="entry name" value="IAP"/>
</dbReference>
<name>A0A0B6ZG72_9EUPU</name>
<feature type="region of interest" description="Disordered" evidence="1">
    <location>
        <begin position="62"/>
        <end position="105"/>
    </location>
</feature>
<dbReference type="PROSITE" id="PS50143">
    <property type="entry name" value="BIR_REPEAT_2"/>
    <property type="match status" value="1"/>
</dbReference>
<dbReference type="SUPFAM" id="SSF57924">
    <property type="entry name" value="Inhibitor of apoptosis (IAP) repeat"/>
    <property type="match status" value="1"/>
</dbReference>
<sequence length="127" mass="13266">GFYYTGFSDKVKCYACGIGLNDWSPEADPATQHAKASPQCVFLLQTKGKKFIESAQNVQLTVEADEETTTSNLPDPESNAASTTTPSHSALSPSSTANMSPTSVSSNLASGSLVLDLEAVKAAMACQ</sequence>
<protein>
    <submittedName>
        <fullName evidence="2">Uncharacterized protein</fullName>
    </submittedName>
</protein>
<reference evidence="2" key="1">
    <citation type="submission" date="2014-12" db="EMBL/GenBank/DDBJ databases">
        <title>Insight into the proteome of Arion vulgaris.</title>
        <authorList>
            <person name="Aradska J."/>
            <person name="Bulat T."/>
            <person name="Smidak R."/>
            <person name="Sarate P."/>
            <person name="Gangsoo J."/>
            <person name="Sialana F."/>
            <person name="Bilban M."/>
            <person name="Lubec G."/>
        </authorList>
    </citation>
    <scope>NUCLEOTIDE SEQUENCE</scope>
    <source>
        <tissue evidence="2">Skin</tissue>
    </source>
</reference>
<evidence type="ECO:0000256" key="1">
    <source>
        <dbReference type="SAM" id="MobiDB-lite"/>
    </source>
</evidence>